<dbReference type="PROSITE" id="PS51721">
    <property type="entry name" value="G_CP"/>
    <property type="match status" value="1"/>
</dbReference>
<dbReference type="Gene3D" id="3.40.50.300">
    <property type="entry name" value="P-loop containing nucleotide triphosphate hydrolases"/>
    <property type="match status" value="1"/>
</dbReference>
<evidence type="ECO:0000256" key="1">
    <source>
        <dbReference type="ARBA" id="ARBA00022490"/>
    </source>
</evidence>
<proteinExistence type="inferred from homology"/>
<feature type="binding site" evidence="10">
    <location>
        <position position="299"/>
    </location>
    <ligand>
        <name>Zn(2+)</name>
        <dbReference type="ChEBI" id="CHEBI:29105"/>
    </ligand>
</feature>
<feature type="compositionally biased region" description="Basic residues" evidence="11">
    <location>
        <begin position="342"/>
        <end position="355"/>
    </location>
</feature>
<keyword evidence="3 10" id="KW-0479">Metal-binding</keyword>
<accession>A0ABT3H1A0</accession>
<evidence type="ECO:0000256" key="9">
    <source>
        <dbReference type="ARBA" id="ARBA00023134"/>
    </source>
</evidence>
<feature type="binding site" evidence="10">
    <location>
        <begin position="153"/>
        <end position="156"/>
    </location>
    <ligand>
        <name>GTP</name>
        <dbReference type="ChEBI" id="CHEBI:37565"/>
    </ligand>
</feature>
<feature type="region of interest" description="Disordered" evidence="11">
    <location>
        <begin position="324"/>
        <end position="355"/>
    </location>
</feature>
<evidence type="ECO:0000256" key="10">
    <source>
        <dbReference type="HAMAP-Rule" id="MF_01820"/>
    </source>
</evidence>
<keyword evidence="9 10" id="KW-0342">GTP-binding</keyword>
<comment type="subcellular location">
    <subcellularLocation>
        <location evidence="10">Cytoplasm</location>
    </subcellularLocation>
</comment>
<keyword evidence="1 10" id="KW-0963">Cytoplasm</keyword>
<dbReference type="EMBL" id="JAPDFL010000001">
    <property type="protein sequence ID" value="MCW1933582.1"/>
    <property type="molecule type" value="Genomic_DNA"/>
</dbReference>
<dbReference type="SUPFAM" id="SSF52540">
    <property type="entry name" value="P-loop containing nucleoside triphosphate hydrolases"/>
    <property type="match status" value="1"/>
</dbReference>
<name>A0ABT3H1A0_9RHOB</name>
<dbReference type="Pfam" id="PF03193">
    <property type="entry name" value="RsgA_GTPase"/>
    <property type="match status" value="1"/>
</dbReference>
<keyword evidence="15" id="KW-1185">Reference proteome</keyword>
<evidence type="ECO:0000259" key="13">
    <source>
        <dbReference type="PROSITE" id="PS51721"/>
    </source>
</evidence>
<evidence type="ECO:0000256" key="3">
    <source>
        <dbReference type="ARBA" id="ARBA00022723"/>
    </source>
</evidence>
<evidence type="ECO:0000256" key="7">
    <source>
        <dbReference type="ARBA" id="ARBA00022833"/>
    </source>
</evidence>
<evidence type="ECO:0000256" key="6">
    <source>
        <dbReference type="ARBA" id="ARBA00022801"/>
    </source>
</evidence>
<comment type="similarity">
    <text evidence="10">Belongs to the TRAFAC class YlqF/YawG GTPase family. RsgA subfamily.</text>
</comment>
<comment type="function">
    <text evidence="10">One of several proteins that assist in the late maturation steps of the functional core of the 30S ribosomal subunit. Helps release RbfA from mature subunits. May play a role in the assembly of ribosomal proteins into the subunit. Circularly permuted GTPase that catalyzes slow GTP hydrolysis, GTPase activity is stimulated by the 30S ribosomal subunit.</text>
</comment>
<comment type="caution">
    <text evidence="14">The sequence shown here is derived from an EMBL/GenBank/DDBJ whole genome shotgun (WGS) entry which is preliminary data.</text>
</comment>
<keyword evidence="2 10" id="KW-0690">Ribosome biogenesis</keyword>
<dbReference type="EC" id="3.6.1.-" evidence="10"/>
<dbReference type="InterPro" id="IPR010914">
    <property type="entry name" value="RsgA_GTPase_dom"/>
</dbReference>
<evidence type="ECO:0000256" key="5">
    <source>
        <dbReference type="ARBA" id="ARBA00022741"/>
    </source>
</evidence>
<feature type="binding site" evidence="10">
    <location>
        <position position="293"/>
    </location>
    <ligand>
        <name>Zn(2+)</name>
        <dbReference type="ChEBI" id="CHEBI:29105"/>
    </ligand>
</feature>
<dbReference type="Proteomes" id="UP001208938">
    <property type="component" value="Unassembled WGS sequence"/>
</dbReference>
<evidence type="ECO:0000313" key="15">
    <source>
        <dbReference type="Proteomes" id="UP001208938"/>
    </source>
</evidence>
<gene>
    <name evidence="10 14" type="primary">rsgA</name>
    <name evidence="14" type="ORF">OKW52_15290</name>
</gene>
<evidence type="ECO:0000256" key="11">
    <source>
        <dbReference type="SAM" id="MobiDB-lite"/>
    </source>
</evidence>
<feature type="compositionally biased region" description="Basic and acidic residues" evidence="11">
    <location>
        <begin position="324"/>
        <end position="341"/>
    </location>
</feature>
<keyword evidence="8 10" id="KW-0694">RNA-binding</keyword>
<feature type="binding site" evidence="10">
    <location>
        <position position="286"/>
    </location>
    <ligand>
        <name>Zn(2+)</name>
        <dbReference type="ChEBI" id="CHEBI:29105"/>
    </ligand>
</feature>
<dbReference type="Gene3D" id="1.10.40.50">
    <property type="entry name" value="Probable gtpase engc, domain 3"/>
    <property type="match status" value="1"/>
</dbReference>
<keyword evidence="7 10" id="KW-0862">Zinc</keyword>
<keyword evidence="5 10" id="KW-0547">Nucleotide-binding</keyword>
<organism evidence="14 15">
    <name type="scientific">Pararhodobacter zhoushanensis</name>
    <dbReference type="NCBI Taxonomy" id="2479545"/>
    <lineage>
        <taxon>Bacteria</taxon>
        <taxon>Pseudomonadati</taxon>
        <taxon>Pseudomonadota</taxon>
        <taxon>Alphaproteobacteria</taxon>
        <taxon>Rhodobacterales</taxon>
        <taxon>Paracoccaceae</taxon>
        <taxon>Pararhodobacter</taxon>
    </lineage>
</organism>
<evidence type="ECO:0000256" key="2">
    <source>
        <dbReference type="ARBA" id="ARBA00022517"/>
    </source>
</evidence>
<dbReference type="InterPro" id="IPR004881">
    <property type="entry name" value="Ribosome_biogen_GTPase_RsgA"/>
</dbReference>
<sequence>MTRDFSQFLPLATPPKRERSLLERLGWTPFFSQQIDPEALINTPPVRVTAVHRSGLHVMGNGIDTMIPPGPNATVGDWLLYDAALPANSEVLERKSLIERRAAGHDRRKQKIAANLDTAFLVTSCNDDFNVARLERYIALSFEAGVQPVIILTKPDLCDDTAPYVEQAAAISDRVPVEVLDALAGDVTGRLAQWCRPGQTVGFLGSSGVGKSTLVNALFNAQVAETQGIREDDSRGRHTTTHRQLHLTPEGCAVLDTPGMREIQLTDTESGIAEVFDDLSELALRCRFRDCRHESEPGCAVQAALASGEIDKVRLERWKKLGTEDRSNTKALHERKSEGKALRKQIKAALKSKRE</sequence>
<protein>
    <recommendedName>
        <fullName evidence="10">Small ribosomal subunit biogenesis GTPase RsgA</fullName>
        <ecNumber evidence="10">3.6.1.-</ecNumber>
    </recommendedName>
</protein>
<feature type="domain" description="CP-type G" evidence="13">
    <location>
        <begin position="106"/>
        <end position="263"/>
    </location>
</feature>
<feature type="domain" description="EngC GTPase" evidence="12">
    <location>
        <begin position="114"/>
        <end position="261"/>
    </location>
</feature>
<evidence type="ECO:0000256" key="4">
    <source>
        <dbReference type="ARBA" id="ARBA00022730"/>
    </source>
</evidence>
<dbReference type="CDD" id="cd01854">
    <property type="entry name" value="YjeQ_EngC"/>
    <property type="match status" value="1"/>
</dbReference>
<dbReference type="InterPro" id="IPR030378">
    <property type="entry name" value="G_CP_dom"/>
</dbReference>
<dbReference type="InterPro" id="IPR027417">
    <property type="entry name" value="P-loop_NTPase"/>
</dbReference>
<keyword evidence="4 10" id="KW-0699">rRNA-binding</keyword>
<keyword evidence="6 10" id="KW-0378">Hydrolase</keyword>
<evidence type="ECO:0000256" key="8">
    <source>
        <dbReference type="ARBA" id="ARBA00022884"/>
    </source>
</evidence>
<dbReference type="HAMAP" id="MF_01820">
    <property type="entry name" value="GTPase_RsgA"/>
    <property type="match status" value="1"/>
</dbReference>
<evidence type="ECO:0000313" key="14">
    <source>
        <dbReference type="EMBL" id="MCW1933582.1"/>
    </source>
</evidence>
<dbReference type="NCBIfam" id="TIGR00157">
    <property type="entry name" value="ribosome small subunit-dependent GTPase A"/>
    <property type="match status" value="1"/>
</dbReference>
<dbReference type="PANTHER" id="PTHR32120:SF10">
    <property type="entry name" value="SMALL RIBOSOMAL SUBUNIT BIOGENESIS GTPASE RSGA"/>
    <property type="match status" value="1"/>
</dbReference>
<comment type="cofactor">
    <cofactor evidence="10">
        <name>Zn(2+)</name>
        <dbReference type="ChEBI" id="CHEBI:29105"/>
    </cofactor>
    <text evidence="10">Binds 1 zinc ion per subunit.</text>
</comment>
<feature type="binding site" evidence="10">
    <location>
        <position position="291"/>
    </location>
    <ligand>
        <name>Zn(2+)</name>
        <dbReference type="ChEBI" id="CHEBI:29105"/>
    </ligand>
</feature>
<dbReference type="PANTHER" id="PTHR32120">
    <property type="entry name" value="SMALL RIBOSOMAL SUBUNIT BIOGENESIS GTPASE RSGA"/>
    <property type="match status" value="1"/>
</dbReference>
<comment type="subunit">
    <text evidence="10">Monomer. Associates with 30S ribosomal subunit, binds 16S rRNA.</text>
</comment>
<dbReference type="RefSeq" id="WP_264506475.1">
    <property type="nucleotide sequence ID" value="NZ_JAPDFL010000001.1"/>
</dbReference>
<reference evidence="14 15" key="1">
    <citation type="submission" date="2022-10" db="EMBL/GenBank/DDBJ databases">
        <title>Pararhodobacter sp. nov., isolated from marine algae.</title>
        <authorList>
            <person name="Choi B.J."/>
            <person name="Kim J.M."/>
            <person name="Lee J.K."/>
            <person name="Choi D.G."/>
            <person name="Jeon C.O."/>
        </authorList>
    </citation>
    <scope>NUCLEOTIDE SEQUENCE [LARGE SCALE GENOMIC DNA]</scope>
    <source>
        <strain evidence="14 15">ZQ420</strain>
    </source>
</reference>
<feature type="binding site" evidence="10">
    <location>
        <begin position="205"/>
        <end position="213"/>
    </location>
    <ligand>
        <name>GTP</name>
        <dbReference type="ChEBI" id="CHEBI:37565"/>
    </ligand>
</feature>
<evidence type="ECO:0000259" key="12">
    <source>
        <dbReference type="PROSITE" id="PS50936"/>
    </source>
</evidence>
<dbReference type="PROSITE" id="PS50936">
    <property type="entry name" value="ENGC_GTPASE"/>
    <property type="match status" value="1"/>
</dbReference>